<evidence type="ECO:0000313" key="5">
    <source>
        <dbReference type="Proteomes" id="UP000008370"/>
    </source>
</evidence>
<feature type="transmembrane region" description="Helical" evidence="3">
    <location>
        <begin position="115"/>
        <end position="139"/>
    </location>
</feature>
<evidence type="ECO:0000256" key="3">
    <source>
        <dbReference type="SAM" id="Phobius"/>
    </source>
</evidence>
<dbReference type="GO" id="GO:0022857">
    <property type="term" value="F:transmembrane transporter activity"/>
    <property type="evidence" value="ECO:0007669"/>
    <property type="project" value="InterPro"/>
</dbReference>
<evidence type="ECO:0000256" key="1">
    <source>
        <dbReference type="ARBA" id="ARBA00004429"/>
    </source>
</evidence>
<dbReference type="Pfam" id="PF07690">
    <property type="entry name" value="MFS_1"/>
    <property type="match status" value="1"/>
</dbReference>
<feature type="transmembrane region" description="Helical" evidence="3">
    <location>
        <begin position="189"/>
        <end position="207"/>
    </location>
</feature>
<feature type="transmembrane region" description="Helical" evidence="3">
    <location>
        <begin position="12"/>
        <end position="34"/>
    </location>
</feature>
<dbReference type="InterPro" id="IPR011701">
    <property type="entry name" value="MFS"/>
</dbReference>
<reference evidence="4 5" key="1">
    <citation type="journal article" date="2012" name="BMC Genomics">
        <title>Comparative genomics of the white-rot fungi, Phanerochaete carnosa and P. chrysosporium, to elucidate the genetic basis of the distinct wood types they colonize.</title>
        <authorList>
            <person name="Suzuki H."/>
            <person name="MacDonald J."/>
            <person name="Syed K."/>
            <person name="Salamov A."/>
            <person name="Hori C."/>
            <person name="Aerts A."/>
            <person name="Henrissat B."/>
            <person name="Wiebenga A."/>
            <person name="vanKuyk P.A."/>
            <person name="Barry K."/>
            <person name="Lindquist E."/>
            <person name="LaButti K."/>
            <person name="Lapidus A."/>
            <person name="Lucas S."/>
            <person name="Coutinho P."/>
            <person name="Gong Y."/>
            <person name="Samejima M."/>
            <person name="Mahadevan R."/>
            <person name="Abou-Zaid M."/>
            <person name="de Vries R.P."/>
            <person name="Igarashi K."/>
            <person name="Yadav J.S."/>
            <person name="Grigoriev I.V."/>
            <person name="Master E.R."/>
        </authorList>
    </citation>
    <scope>NUCLEOTIDE SEQUENCE [LARGE SCALE GENOMIC DNA]</scope>
    <source>
        <strain evidence="4 5">HHB-10118-sp</strain>
    </source>
</reference>
<dbReference type="PANTHER" id="PTHR43702">
    <property type="entry name" value="L-FUCOSE-PROTON SYMPORTER"/>
    <property type="match status" value="1"/>
</dbReference>
<feature type="transmembrane region" description="Helical" evidence="3">
    <location>
        <begin position="329"/>
        <end position="352"/>
    </location>
</feature>
<dbReference type="HOGENOM" id="CLU_028452_3_0_1"/>
<dbReference type="RefSeq" id="XP_007397221.1">
    <property type="nucleotide sequence ID" value="XM_007397159.1"/>
</dbReference>
<organism evidence="4 5">
    <name type="scientific">Phanerochaete carnosa (strain HHB-10118-sp)</name>
    <name type="common">White-rot fungus</name>
    <name type="synonym">Peniophora carnosa</name>
    <dbReference type="NCBI Taxonomy" id="650164"/>
    <lineage>
        <taxon>Eukaryota</taxon>
        <taxon>Fungi</taxon>
        <taxon>Dikarya</taxon>
        <taxon>Basidiomycota</taxon>
        <taxon>Agaricomycotina</taxon>
        <taxon>Agaricomycetes</taxon>
        <taxon>Polyporales</taxon>
        <taxon>Phanerochaetaceae</taxon>
        <taxon>Phanerochaete</taxon>
    </lineage>
</organism>
<feature type="non-terminal residue" evidence="4">
    <location>
        <position position="408"/>
    </location>
</feature>
<name>K5W5U5_PHACS</name>
<dbReference type="Proteomes" id="UP000008370">
    <property type="component" value="Unassembled WGS sequence"/>
</dbReference>
<dbReference type="EMBL" id="JH930473">
    <property type="protein sequence ID" value="EKM54530.1"/>
    <property type="molecule type" value="Genomic_DNA"/>
</dbReference>
<proteinExistence type="predicted"/>
<gene>
    <name evidence="4" type="ORF">PHACADRAFT_97028</name>
</gene>
<accession>K5W5U5</accession>
<dbReference type="Gene3D" id="1.20.1250.20">
    <property type="entry name" value="MFS general substrate transporter like domains"/>
    <property type="match status" value="2"/>
</dbReference>
<evidence type="ECO:0008006" key="6">
    <source>
        <dbReference type="Google" id="ProtNLM"/>
    </source>
</evidence>
<dbReference type="InterPro" id="IPR050375">
    <property type="entry name" value="MFS_TsgA-like"/>
</dbReference>
<dbReference type="KEGG" id="pco:PHACADRAFT_97028"/>
<comment type="subcellular location">
    <subcellularLocation>
        <location evidence="1">Cell inner membrane</location>
        <topology evidence="1">Multi-pass membrane protein</topology>
    </subcellularLocation>
</comment>
<dbReference type="PANTHER" id="PTHR43702:SF3">
    <property type="entry name" value="PROTEIN TSGA"/>
    <property type="match status" value="1"/>
</dbReference>
<protein>
    <recommendedName>
        <fullName evidence="6">Major facilitator superfamily (MFS) profile domain-containing protein</fullName>
    </recommendedName>
</protein>
<dbReference type="GeneID" id="18920956"/>
<dbReference type="GO" id="GO:0005886">
    <property type="term" value="C:plasma membrane"/>
    <property type="evidence" value="ECO:0007669"/>
    <property type="project" value="UniProtKB-SubCell"/>
</dbReference>
<dbReference type="InParanoid" id="K5W5U5"/>
<keyword evidence="3" id="KW-0472">Membrane</keyword>
<feature type="transmembrane region" description="Helical" evidence="3">
    <location>
        <begin position="159"/>
        <end position="177"/>
    </location>
</feature>
<keyword evidence="5" id="KW-1185">Reference proteome</keyword>
<dbReference type="OrthoDB" id="546893at2759"/>
<evidence type="ECO:0000256" key="2">
    <source>
        <dbReference type="ARBA" id="ARBA00022475"/>
    </source>
</evidence>
<evidence type="ECO:0000313" key="4">
    <source>
        <dbReference type="EMBL" id="EKM54530.1"/>
    </source>
</evidence>
<feature type="transmembrane region" description="Helical" evidence="3">
    <location>
        <begin position="83"/>
        <end position="103"/>
    </location>
</feature>
<dbReference type="InterPro" id="IPR036259">
    <property type="entry name" value="MFS_trans_sf"/>
</dbReference>
<dbReference type="AlphaFoldDB" id="K5W5U5"/>
<dbReference type="SUPFAM" id="SSF103473">
    <property type="entry name" value="MFS general substrate transporter"/>
    <property type="match status" value="1"/>
</dbReference>
<keyword evidence="3" id="KW-0812">Transmembrane</keyword>
<feature type="transmembrane region" description="Helical" evidence="3">
    <location>
        <begin position="54"/>
        <end position="77"/>
    </location>
</feature>
<sequence length="408" mass="44242">PSTVASQLSGARWAYAFALVTSLFFTWGFAYGLLDVLNSHFQTVFGISKLQSTLLQLAYFGAYFVWSPFAGVFMSRYGYKKGIHIGLTLYSLGLCIGCPLYARSFSGRQQSSKRMVAFVGCTFVIGCGLSTLEVAANSYISVLGTEKYAAARLNFSQGFQGIATFAGPMIASRWFFLGKNATTLDTVQWVYLAVAGLGIVLNILFYFCNLPEITQDALAQEMHEAGIRADEEPFWKQYHCIFGWIAQTAYTGAQVGVAALCVNYIVDQNVGISKSTASQLFSYCQIAFTVGRFVGVVLLNFIDPALMLSFYGVACSAFSLAASFAPGKAGIGCLFGLFFFESICYPVIFTLGTKQLGKHTKRGSGLIVMGVGGGAWYPPAQASIADRNTRLSYVVPFTGYVAMTIYAV</sequence>
<keyword evidence="3" id="KW-1133">Transmembrane helix</keyword>
<keyword evidence="2" id="KW-1003">Cell membrane</keyword>